<organism evidence="2 3">
    <name type="scientific">Aquimarina mytili</name>
    <dbReference type="NCBI Taxonomy" id="874423"/>
    <lineage>
        <taxon>Bacteria</taxon>
        <taxon>Pseudomonadati</taxon>
        <taxon>Bacteroidota</taxon>
        <taxon>Flavobacteriia</taxon>
        <taxon>Flavobacteriales</taxon>
        <taxon>Flavobacteriaceae</taxon>
        <taxon>Aquimarina</taxon>
    </lineage>
</organism>
<dbReference type="InterPro" id="IPR053182">
    <property type="entry name" value="YobU-like_regulator"/>
</dbReference>
<dbReference type="Pfam" id="PF14526">
    <property type="entry name" value="Cass2"/>
    <property type="match status" value="1"/>
</dbReference>
<dbReference type="SUPFAM" id="SSF55136">
    <property type="entry name" value="Probable bacterial effector-binding domain"/>
    <property type="match status" value="1"/>
</dbReference>
<dbReference type="AlphaFoldDB" id="A0A937DAK2"/>
<dbReference type="Proteomes" id="UP000651057">
    <property type="component" value="Unassembled WGS sequence"/>
</dbReference>
<dbReference type="InterPro" id="IPR010499">
    <property type="entry name" value="AraC_E-bd"/>
</dbReference>
<evidence type="ECO:0000313" key="3">
    <source>
        <dbReference type="Proteomes" id="UP000651057"/>
    </source>
</evidence>
<reference evidence="2" key="1">
    <citation type="submission" date="2021-01" db="EMBL/GenBank/DDBJ databases">
        <authorList>
            <person name="Zhong Y.L."/>
        </authorList>
    </citation>
    <scope>NUCLEOTIDE SEQUENCE</scope>
    <source>
        <strain evidence="2">KCTC 23302</strain>
    </source>
</reference>
<dbReference type="SMART" id="SM00871">
    <property type="entry name" value="AraC_E_bind"/>
    <property type="match status" value="1"/>
</dbReference>
<accession>A0A937DAK2</accession>
<dbReference type="RefSeq" id="WP_201921863.1">
    <property type="nucleotide sequence ID" value="NZ_BAABAX010000014.1"/>
</dbReference>
<dbReference type="PANTHER" id="PTHR36444">
    <property type="entry name" value="TRANSCRIPTIONAL REGULATOR PROTEIN YOBU-RELATED"/>
    <property type="match status" value="1"/>
</dbReference>
<name>A0A937DAK2_9FLAO</name>
<keyword evidence="3" id="KW-1185">Reference proteome</keyword>
<proteinExistence type="predicted"/>
<feature type="domain" description="AraC effector-binding" evidence="1">
    <location>
        <begin position="1"/>
        <end position="152"/>
    </location>
</feature>
<dbReference type="PANTHER" id="PTHR36444:SF2">
    <property type="entry name" value="TRANSCRIPTIONAL REGULATOR PROTEIN YOBU-RELATED"/>
    <property type="match status" value="1"/>
</dbReference>
<dbReference type="InterPro" id="IPR029441">
    <property type="entry name" value="Cass2"/>
</dbReference>
<dbReference type="EMBL" id="JAERQJ010000006">
    <property type="protein sequence ID" value="MBL0684822.1"/>
    <property type="molecule type" value="Genomic_DNA"/>
</dbReference>
<gene>
    <name evidence="2" type="ORF">JJQ60_14935</name>
</gene>
<dbReference type="Gene3D" id="3.20.80.10">
    <property type="entry name" value="Regulatory factor, effector binding domain"/>
    <property type="match status" value="1"/>
</dbReference>
<comment type="caution">
    <text evidence="2">The sequence shown here is derived from an EMBL/GenBank/DDBJ whole genome shotgun (WGS) entry which is preliminary data.</text>
</comment>
<protein>
    <submittedName>
        <fullName evidence="2">AraC family transcriptional regulator</fullName>
    </submittedName>
</protein>
<dbReference type="InterPro" id="IPR011256">
    <property type="entry name" value="Reg_factor_effector_dom_sf"/>
</dbReference>
<sequence>MTTTKCNTFHVIGLSVRTRNEDQHITNDIQKLWNTFMERGISNKIPNKIDETLYGIYTDYENGASGYYNAIVGCKVDNLENIPEGMVGTTIKNGNYSKFVAKGDVTKEAIPDVWAKIWRSDLNRTYATDFEVYDDRAVDPTNAEVDIFVGVK</sequence>
<evidence type="ECO:0000259" key="1">
    <source>
        <dbReference type="SMART" id="SM00871"/>
    </source>
</evidence>
<evidence type="ECO:0000313" key="2">
    <source>
        <dbReference type="EMBL" id="MBL0684822.1"/>
    </source>
</evidence>